<dbReference type="Proteomes" id="UP001165652">
    <property type="component" value="Unassembled WGS sequence"/>
</dbReference>
<protein>
    <submittedName>
        <fullName evidence="1">DUF2336 domain-containing protein</fullName>
    </submittedName>
</protein>
<proteinExistence type="predicted"/>
<reference evidence="1" key="2">
    <citation type="submission" date="2023-02" db="EMBL/GenBank/DDBJ databases">
        <authorList>
            <person name="Rayyan A."/>
            <person name="Meyer T."/>
            <person name="Kyndt J.A."/>
        </authorList>
    </citation>
    <scope>NUCLEOTIDE SEQUENCE</scope>
    <source>
        <strain evidence="1">DSM 9987</strain>
    </source>
</reference>
<comment type="caution">
    <text evidence="1">The sequence shown here is derived from an EMBL/GenBank/DDBJ whole genome shotgun (WGS) entry which is preliminary data.</text>
</comment>
<dbReference type="InterPro" id="IPR019285">
    <property type="entry name" value="DUF2336"/>
</dbReference>
<sequence length="361" mass="39012">MSEPSLLIDELDETLAGGSAADRTRLLQRVTDLYLDGAVNYSGEQVALFDDVLGRLLVDIEETARRELAHRLAGAKVPPPNVARQLALDAAPAVAAPMLIHTDSLDEADLVACARNGSQVHLLAITKRPEVSAPVTDVLVTRGSDIVVRSVADNAGSHFSEEGFDALVQRAGDDDVLATRVGRRQDLPRHHFVRLLAKASDAVRAQLQTSRVDQPGDIRDIVARVTDAIAARTAAESTDYATATADVAALEQSGGLDEAAVRDFAASGKFEHTTAALARLAELPVPTVERILLQQRAESLLFLARALGLGWATTRIILQMRHGDVVVHDQGLDLVRSSFERIKRTTAQQILDFQRSRNDHA</sequence>
<reference evidence="1" key="1">
    <citation type="journal article" date="2023" name="Microbiol Resour">
        <title>Genome Sequences of Rhodoplanes serenus and Two Thermotolerant Strains, Rhodoplanes tepidamans and 'Rhodoplanes cryptolactis,' Further Refine the Genus.</title>
        <authorList>
            <person name="Rayyan A.A."/>
            <person name="Kyndt J.A."/>
        </authorList>
    </citation>
    <scope>NUCLEOTIDE SEQUENCE</scope>
    <source>
        <strain evidence="1">DSM 9987</strain>
    </source>
</reference>
<dbReference type="Pfam" id="PF10098">
    <property type="entry name" value="DUF2336"/>
    <property type="match status" value="1"/>
</dbReference>
<accession>A0ABT5J6D6</accession>
<evidence type="ECO:0000313" key="1">
    <source>
        <dbReference type="EMBL" id="MDC7785153.1"/>
    </source>
</evidence>
<gene>
    <name evidence="1" type="ORF">PQJ73_05615</name>
</gene>
<organism evidence="1 2">
    <name type="scientific">Rhodoplanes tepidamans</name>
    <name type="common">Rhodoplanes cryptolactis</name>
    <dbReference type="NCBI Taxonomy" id="200616"/>
    <lineage>
        <taxon>Bacteria</taxon>
        <taxon>Pseudomonadati</taxon>
        <taxon>Pseudomonadota</taxon>
        <taxon>Alphaproteobacteria</taxon>
        <taxon>Hyphomicrobiales</taxon>
        <taxon>Nitrobacteraceae</taxon>
        <taxon>Rhodoplanes</taxon>
    </lineage>
</organism>
<keyword evidence="2" id="KW-1185">Reference proteome</keyword>
<dbReference type="EMBL" id="JAQQLI010000005">
    <property type="protein sequence ID" value="MDC7785153.1"/>
    <property type="molecule type" value="Genomic_DNA"/>
</dbReference>
<evidence type="ECO:0000313" key="2">
    <source>
        <dbReference type="Proteomes" id="UP001165652"/>
    </source>
</evidence>
<dbReference type="RefSeq" id="WP_272775998.1">
    <property type="nucleotide sequence ID" value="NZ_JAQQLI010000005.1"/>
</dbReference>
<name>A0ABT5J6D6_RHOTP</name>